<dbReference type="AlphaFoldDB" id="A0A0J1BI91"/>
<comment type="caution">
    <text evidence="1">The sequence shown here is derived from an EMBL/GenBank/DDBJ whole genome shotgun (WGS) entry which is preliminary data.</text>
</comment>
<sequence>MSSLESVSGGQLSIASVMIHLLPVRDRLRCSATGVGDSGRSFISLVAVGGMAGYEASVCRCKLIWERRCGSFHNRSINREAL</sequence>
<gene>
    <name evidence="1" type="ORF">RISK_001471</name>
</gene>
<keyword evidence="2" id="KW-1185">Reference proteome</keyword>
<accession>A0A0J1BI91</accession>
<dbReference type="EMBL" id="LECT01000015">
    <property type="protein sequence ID" value="KLU06260.1"/>
    <property type="molecule type" value="Genomic_DNA"/>
</dbReference>
<dbReference type="Proteomes" id="UP000036367">
    <property type="component" value="Unassembled WGS sequence"/>
</dbReference>
<dbReference type="PATRIC" id="fig|595434.4.peg.1408"/>
<dbReference type="STRING" id="595434.RISK_001471"/>
<evidence type="ECO:0000313" key="1">
    <source>
        <dbReference type="EMBL" id="KLU06260.1"/>
    </source>
</evidence>
<organism evidence="1 2">
    <name type="scientific">Rhodopirellula islandica</name>
    <dbReference type="NCBI Taxonomy" id="595434"/>
    <lineage>
        <taxon>Bacteria</taxon>
        <taxon>Pseudomonadati</taxon>
        <taxon>Planctomycetota</taxon>
        <taxon>Planctomycetia</taxon>
        <taxon>Pirellulales</taxon>
        <taxon>Pirellulaceae</taxon>
        <taxon>Rhodopirellula</taxon>
    </lineage>
</organism>
<name>A0A0J1BI91_RHOIS</name>
<proteinExistence type="predicted"/>
<evidence type="ECO:0000313" key="2">
    <source>
        <dbReference type="Proteomes" id="UP000036367"/>
    </source>
</evidence>
<protein>
    <submittedName>
        <fullName evidence="1">Uncharacterized protein</fullName>
    </submittedName>
</protein>
<reference evidence="1" key="1">
    <citation type="submission" date="2015-05" db="EMBL/GenBank/DDBJ databases">
        <title>Permanent draft genome of Rhodopirellula islandicus K833.</title>
        <authorList>
            <person name="Kizina J."/>
            <person name="Richter M."/>
            <person name="Glockner F.O."/>
            <person name="Harder J."/>
        </authorList>
    </citation>
    <scope>NUCLEOTIDE SEQUENCE [LARGE SCALE GENOMIC DNA]</scope>
    <source>
        <strain evidence="1">K833</strain>
    </source>
</reference>